<dbReference type="Gene3D" id="1.20.120.450">
    <property type="entry name" value="dinb family like domain"/>
    <property type="match status" value="1"/>
</dbReference>
<keyword evidence="2" id="KW-1185">Reference proteome</keyword>
<dbReference type="Pfam" id="PF04978">
    <property type="entry name" value="MST"/>
    <property type="match status" value="1"/>
</dbReference>
<protein>
    <recommendedName>
        <fullName evidence="3">DinB family protein</fullName>
    </recommendedName>
</protein>
<proteinExistence type="predicted"/>
<dbReference type="InterPro" id="IPR034660">
    <property type="entry name" value="DinB/YfiT-like"/>
</dbReference>
<name>A0ABT1GWB2_9NOCA</name>
<dbReference type="EMBL" id="JAMTCG010000001">
    <property type="protein sequence ID" value="MCP2159269.1"/>
    <property type="molecule type" value="Genomic_DNA"/>
</dbReference>
<dbReference type="RefSeq" id="WP_253652852.1">
    <property type="nucleotide sequence ID" value="NZ_BAAAOE010000004.1"/>
</dbReference>
<sequence length="158" mass="16867">MVTPLHDAAIALLQENLTAVADLVVGLGDDLAARRPDLPGANAPYGIANHCVGLVEFWLGSVVGGERIPRDRDGEFTATGRVADVAARLTELADRVPGWVRIALEEGPRDRTAVGSTRTAAVREASAEWMLLHVVRELSQHLGQLEITRDLLTSSADG</sequence>
<evidence type="ECO:0000313" key="2">
    <source>
        <dbReference type="Proteomes" id="UP001205740"/>
    </source>
</evidence>
<evidence type="ECO:0000313" key="1">
    <source>
        <dbReference type="EMBL" id="MCP2159269.1"/>
    </source>
</evidence>
<reference evidence="1 2" key="1">
    <citation type="submission" date="2022-06" db="EMBL/GenBank/DDBJ databases">
        <title>Genomic Encyclopedia of Archaeal and Bacterial Type Strains, Phase II (KMG-II): from individual species to whole genera.</title>
        <authorList>
            <person name="Goeker M."/>
        </authorList>
    </citation>
    <scope>NUCLEOTIDE SEQUENCE [LARGE SCALE GENOMIC DNA]</scope>
    <source>
        <strain evidence="1 2">DSM 45037</strain>
    </source>
</reference>
<dbReference type="Proteomes" id="UP001205740">
    <property type="component" value="Unassembled WGS sequence"/>
</dbReference>
<gene>
    <name evidence="1" type="ORF">LX12_000433</name>
</gene>
<accession>A0ABT1GWB2</accession>
<comment type="caution">
    <text evidence="1">The sequence shown here is derived from an EMBL/GenBank/DDBJ whole genome shotgun (WGS) entry which is preliminary data.</text>
</comment>
<dbReference type="SUPFAM" id="SSF109854">
    <property type="entry name" value="DinB/YfiT-like putative metalloenzymes"/>
    <property type="match status" value="1"/>
</dbReference>
<dbReference type="InterPro" id="IPR007061">
    <property type="entry name" value="MST-like"/>
</dbReference>
<organism evidence="1 2">
    <name type="scientific">Williamsia serinedens</name>
    <dbReference type="NCBI Taxonomy" id="391736"/>
    <lineage>
        <taxon>Bacteria</taxon>
        <taxon>Bacillati</taxon>
        <taxon>Actinomycetota</taxon>
        <taxon>Actinomycetes</taxon>
        <taxon>Mycobacteriales</taxon>
        <taxon>Nocardiaceae</taxon>
        <taxon>Williamsia</taxon>
    </lineage>
</organism>
<evidence type="ECO:0008006" key="3">
    <source>
        <dbReference type="Google" id="ProtNLM"/>
    </source>
</evidence>